<name>A0ABU5EYZ9_9BACT</name>
<evidence type="ECO:0000313" key="1">
    <source>
        <dbReference type="EMBL" id="MDY3560179.1"/>
    </source>
</evidence>
<protein>
    <recommendedName>
        <fullName evidence="3">PSP1 C-terminal domain-containing protein</fullName>
    </recommendedName>
</protein>
<dbReference type="EMBL" id="JAXBLV010000176">
    <property type="protein sequence ID" value="MDY3560179.1"/>
    <property type="molecule type" value="Genomic_DNA"/>
</dbReference>
<organism evidence="1 2">
    <name type="scientific">Gemmata algarum</name>
    <dbReference type="NCBI Taxonomy" id="2975278"/>
    <lineage>
        <taxon>Bacteria</taxon>
        <taxon>Pseudomonadati</taxon>
        <taxon>Planctomycetota</taxon>
        <taxon>Planctomycetia</taxon>
        <taxon>Gemmatales</taxon>
        <taxon>Gemmataceae</taxon>
        <taxon>Gemmata</taxon>
    </lineage>
</organism>
<evidence type="ECO:0000313" key="2">
    <source>
        <dbReference type="Proteomes" id="UP001272242"/>
    </source>
</evidence>
<sequence>MTSTLVQFGKSGFVGRFTADGPAARGTRVVVHSPRGVECGLVLCEPGEPFSPALPVEGRLLRTATPDDCARAARFAPREGELLETANEAAASRALPVTFVDAELTLDDHLILHGLAWGACDATPLFEDLSARFGLTVRLLDLSRAPVANDPKEASGGCGKPGCGSGGGGCSSCGTGGEKGGCSTGSCSRGKVKSADELSAYFADLRKQMESAANTRTPLV</sequence>
<accession>A0ABU5EYZ9</accession>
<keyword evidence="2" id="KW-1185">Reference proteome</keyword>
<proteinExistence type="predicted"/>
<reference evidence="2" key="1">
    <citation type="journal article" date="2023" name="Mar. Drugs">
        <title>Gemmata algarum, a Novel Planctomycete Isolated from an Algal Mat, Displays Antimicrobial Activity.</title>
        <authorList>
            <person name="Kumar G."/>
            <person name="Kallscheuer N."/>
            <person name="Kashif M."/>
            <person name="Ahamad S."/>
            <person name="Jagadeeshwari U."/>
            <person name="Pannikurungottu S."/>
            <person name="Haufschild T."/>
            <person name="Kabuu M."/>
            <person name="Sasikala C."/>
            <person name="Jogler C."/>
            <person name="Ramana C."/>
        </authorList>
    </citation>
    <scope>NUCLEOTIDE SEQUENCE [LARGE SCALE GENOMIC DNA]</scope>
    <source>
        <strain evidence="2">JC673</strain>
    </source>
</reference>
<dbReference type="RefSeq" id="WP_261185088.1">
    <property type="nucleotide sequence ID" value="NZ_JAXBLV010000176.1"/>
</dbReference>
<gene>
    <name evidence="1" type="ORF">R5W23_001404</name>
</gene>
<evidence type="ECO:0008006" key="3">
    <source>
        <dbReference type="Google" id="ProtNLM"/>
    </source>
</evidence>
<comment type="caution">
    <text evidence="1">The sequence shown here is derived from an EMBL/GenBank/DDBJ whole genome shotgun (WGS) entry which is preliminary data.</text>
</comment>
<dbReference type="Proteomes" id="UP001272242">
    <property type="component" value="Unassembled WGS sequence"/>
</dbReference>